<gene>
    <name evidence="3" type="ORF">IF202_06455</name>
</gene>
<feature type="transmembrane region" description="Helical" evidence="1">
    <location>
        <begin position="119"/>
        <end position="142"/>
    </location>
</feature>
<evidence type="ECO:0000259" key="2">
    <source>
        <dbReference type="Pfam" id="PF07331"/>
    </source>
</evidence>
<evidence type="ECO:0000256" key="1">
    <source>
        <dbReference type="SAM" id="Phobius"/>
    </source>
</evidence>
<keyword evidence="1" id="KW-1133">Transmembrane helix</keyword>
<dbReference type="Pfam" id="PF07331">
    <property type="entry name" value="TctB"/>
    <property type="match status" value="1"/>
</dbReference>
<evidence type="ECO:0000313" key="3">
    <source>
        <dbReference type="EMBL" id="MBD5770687.1"/>
    </source>
</evidence>
<keyword evidence="1" id="KW-0472">Membrane</keyword>
<accession>A0ABR8P047</accession>
<dbReference type="Proteomes" id="UP000604161">
    <property type="component" value="Unassembled WGS sequence"/>
</dbReference>
<keyword evidence="4" id="KW-1185">Reference proteome</keyword>
<sequence length="152" mass="17247">MKTKSLIFPVIVVVISFIALYFISQFPTPRFQDASVTSKFFPTAVAIIQIIICFFIILGELLNRKEISYQAAFFNKYSLFGAAFIISYVALIYVFGYFISTLAAFIVYLLFFKIKIIGYYITAILFTCAVYYIFANVFFVALPEGLIFGGVL</sequence>
<organism evidence="3 4">
    <name type="scientific">Marinomonas colpomeniae</name>
    <dbReference type="NCBI Taxonomy" id="2774408"/>
    <lineage>
        <taxon>Bacteria</taxon>
        <taxon>Pseudomonadati</taxon>
        <taxon>Pseudomonadota</taxon>
        <taxon>Gammaproteobacteria</taxon>
        <taxon>Oceanospirillales</taxon>
        <taxon>Oceanospirillaceae</taxon>
        <taxon>Marinomonas</taxon>
    </lineage>
</organism>
<protein>
    <submittedName>
        <fullName evidence="3">Tripartite tricarboxylate transporter TctB family protein</fullName>
    </submittedName>
</protein>
<dbReference type="InterPro" id="IPR009936">
    <property type="entry name" value="DUF1468"/>
</dbReference>
<feature type="domain" description="DUF1468" evidence="2">
    <location>
        <begin position="7"/>
        <end position="143"/>
    </location>
</feature>
<feature type="transmembrane region" description="Helical" evidence="1">
    <location>
        <begin position="6"/>
        <end position="28"/>
    </location>
</feature>
<comment type="caution">
    <text evidence="3">The sequence shown here is derived from an EMBL/GenBank/DDBJ whole genome shotgun (WGS) entry which is preliminary data.</text>
</comment>
<dbReference type="RefSeq" id="WP_191594068.1">
    <property type="nucleotide sequence ID" value="NZ_JACYFC010000002.1"/>
</dbReference>
<reference evidence="3 4" key="1">
    <citation type="submission" date="2020-09" db="EMBL/GenBank/DDBJ databases">
        <title>Marinomonas sp. nov., isolated from the cysticercosis algae of Qingdao, China.</title>
        <authorList>
            <person name="Sun X."/>
        </authorList>
    </citation>
    <scope>NUCLEOTIDE SEQUENCE [LARGE SCALE GENOMIC DNA]</scope>
    <source>
        <strain evidence="3 4">SM2066</strain>
    </source>
</reference>
<evidence type="ECO:0000313" key="4">
    <source>
        <dbReference type="Proteomes" id="UP000604161"/>
    </source>
</evidence>
<feature type="transmembrane region" description="Helical" evidence="1">
    <location>
        <begin position="40"/>
        <end position="59"/>
    </location>
</feature>
<dbReference type="EMBL" id="JACYFC010000002">
    <property type="protein sequence ID" value="MBD5770687.1"/>
    <property type="molecule type" value="Genomic_DNA"/>
</dbReference>
<feature type="transmembrane region" description="Helical" evidence="1">
    <location>
        <begin position="79"/>
        <end position="112"/>
    </location>
</feature>
<proteinExistence type="predicted"/>
<name>A0ABR8P047_9GAMM</name>
<keyword evidence="1" id="KW-0812">Transmembrane</keyword>